<dbReference type="NCBIfam" id="TIGR00616">
    <property type="entry name" value="rect"/>
    <property type="match status" value="1"/>
</dbReference>
<reference evidence="1" key="1">
    <citation type="submission" date="2021-03" db="EMBL/GenBank/DDBJ databases">
        <title>Proteiniclasticum marinus sp. nov., isolated from tidal flat sediment.</title>
        <authorList>
            <person name="Namirimu T."/>
            <person name="Yang J.-A."/>
            <person name="Yang S.-H."/>
            <person name="Kim Y.-J."/>
            <person name="Kwon K.K."/>
        </authorList>
    </citation>
    <scope>NUCLEOTIDE SEQUENCE</scope>
    <source>
        <strain evidence="1">SCR006</strain>
    </source>
</reference>
<dbReference type="Pfam" id="PF03837">
    <property type="entry name" value="RecT"/>
    <property type="match status" value="1"/>
</dbReference>
<proteinExistence type="predicted"/>
<evidence type="ECO:0000313" key="1">
    <source>
        <dbReference type="EMBL" id="MBO1264344.1"/>
    </source>
</evidence>
<dbReference type="EMBL" id="JAFNJU010000003">
    <property type="protein sequence ID" value="MBO1264344.1"/>
    <property type="molecule type" value="Genomic_DNA"/>
</dbReference>
<dbReference type="InterPro" id="IPR004590">
    <property type="entry name" value="ssDNA_annealing_RecT"/>
</dbReference>
<dbReference type="GO" id="GO:0003677">
    <property type="term" value="F:DNA binding"/>
    <property type="evidence" value="ECO:0007669"/>
    <property type="project" value="InterPro"/>
</dbReference>
<protein>
    <submittedName>
        <fullName evidence="1">Recombinase RecT</fullName>
    </submittedName>
</protein>
<gene>
    <name evidence="1" type="ORF">J3A84_04725</name>
</gene>
<evidence type="ECO:0000313" key="2">
    <source>
        <dbReference type="Proteomes" id="UP000664218"/>
    </source>
</evidence>
<dbReference type="Proteomes" id="UP000664218">
    <property type="component" value="Unassembled WGS sequence"/>
</dbReference>
<keyword evidence="2" id="KW-1185">Reference proteome</keyword>
<comment type="caution">
    <text evidence="1">The sequence shown here is derived from an EMBL/GenBank/DDBJ whole genome shotgun (WGS) entry which is preliminary data.</text>
</comment>
<sequence>MATTPKTTENKAPATQQVAISEKVRQQIADLTKKNQIALPSNYSPENALKSAWLVLQETQTRDKKPVLQACTPASIQNTLFDMVIQGLSPAKKQCYFIPYGNQLQLSRSYLGTVAVTKRLKGIKDVKAHVIYEGDTFETEYDIATASVRIKEFKPSFGTIDIKKIIGAFAVIIGENGPIHTEIMTIAQIKAAWNQGAAKGNSGAHNNFAEEMAKKSVINRACKTYWNTSDDSDLLIEAINNSTDSEEEPKYDSKNMISDAEYEVQQEDEAPKVIVEAQVKSEPVQQTIEDEDIYEGTPFK</sequence>
<dbReference type="InterPro" id="IPR018330">
    <property type="entry name" value="RecT_fam"/>
</dbReference>
<dbReference type="AlphaFoldDB" id="A0A939KGE7"/>
<dbReference type="GO" id="GO:0006259">
    <property type="term" value="P:DNA metabolic process"/>
    <property type="evidence" value="ECO:0007669"/>
    <property type="project" value="InterPro"/>
</dbReference>
<accession>A0A939KGE7</accession>
<dbReference type="RefSeq" id="WP_207598862.1">
    <property type="nucleotide sequence ID" value="NZ_JAFNJU010000003.1"/>
</dbReference>
<organism evidence="1 2">
    <name type="scientific">Proteiniclasticum aestuarii</name>
    <dbReference type="NCBI Taxonomy" id="2817862"/>
    <lineage>
        <taxon>Bacteria</taxon>
        <taxon>Bacillati</taxon>
        <taxon>Bacillota</taxon>
        <taxon>Clostridia</taxon>
        <taxon>Eubacteriales</taxon>
        <taxon>Clostridiaceae</taxon>
        <taxon>Proteiniclasticum</taxon>
    </lineage>
</organism>
<name>A0A939KGE7_9CLOT</name>